<keyword evidence="4" id="KW-1185">Reference proteome</keyword>
<name>F0Y9C8_AURAN</name>
<dbReference type="PROSITE" id="PS51184">
    <property type="entry name" value="JMJC"/>
    <property type="match status" value="1"/>
</dbReference>
<dbReference type="InParanoid" id="F0Y9C8"/>
<dbReference type="SUPFAM" id="SSF51197">
    <property type="entry name" value="Clavaminate synthase-like"/>
    <property type="match status" value="1"/>
</dbReference>
<dbReference type="OrthoDB" id="424465at2759"/>
<dbReference type="InterPro" id="IPR050910">
    <property type="entry name" value="JMJD6_ArgDemeth/LysHydrox"/>
</dbReference>
<feature type="region of interest" description="Disordered" evidence="1">
    <location>
        <begin position="405"/>
        <end position="432"/>
    </location>
</feature>
<dbReference type="AlphaFoldDB" id="F0Y9C8"/>
<sequence length="488" mass="53113">MEHSIPAHPEGVEPQGQLFVEPESVRVAAATFRRAGLGVVARLDDALIVAALEHLDETSLATLAGASRVFGAFARFDELWKARCLRRSDGGLLPPWRGSWHATVVAARGGAADAPRPRPPARLFSDVLYRPHLLAHSPSPFGAAPKGPAVRRVRDFSKLDRAAFRERFEADGGSPVVLEGLGEDAVASGAWTAAALEARYGDRVYHAGGVNFRLADYLRYGASNADDPPFYVFDPTVGASTPELLAHYAVPEYFQDDLFDLLDDAERPDYRWLLLGGPRSGQSWHTDPNSTSAWNLTLEGSKRWLFFPPTVTPPGVRPSVDGDGDNYLAPVSNAEWARAGFYEECAAHPRFLECQTKPGDVVYVPRGWWHMVLNLAPVTVAVSHHFVSPSGLPNVLKRLRDTPEHVSGVERHLGDDDRGPKRARTDGDKRAAAGSRLHDALVAALERERPGALADAEAVLARAAATARPRWRSLVPEAKPAAFAFSFA</sequence>
<dbReference type="InterPro" id="IPR041667">
    <property type="entry name" value="Cupin_8"/>
</dbReference>
<dbReference type="InterPro" id="IPR036047">
    <property type="entry name" value="F-box-like_dom_sf"/>
</dbReference>
<gene>
    <name evidence="3" type="ORF">AURANDRAFT_26320</name>
</gene>
<dbReference type="SUPFAM" id="SSF81383">
    <property type="entry name" value="F-box domain"/>
    <property type="match status" value="1"/>
</dbReference>
<dbReference type="eggNOG" id="KOG2130">
    <property type="taxonomic scope" value="Eukaryota"/>
</dbReference>
<dbReference type="PANTHER" id="PTHR12480">
    <property type="entry name" value="ARGININE DEMETHYLASE AND LYSYL-HYDROXYLASE JMJD"/>
    <property type="match status" value="1"/>
</dbReference>
<evidence type="ECO:0000259" key="2">
    <source>
        <dbReference type="PROSITE" id="PS51184"/>
    </source>
</evidence>
<evidence type="ECO:0000313" key="3">
    <source>
        <dbReference type="EMBL" id="EGB08361.1"/>
    </source>
</evidence>
<dbReference type="RefSeq" id="XP_009037081.1">
    <property type="nucleotide sequence ID" value="XM_009038833.1"/>
</dbReference>
<evidence type="ECO:0000256" key="1">
    <source>
        <dbReference type="SAM" id="MobiDB-lite"/>
    </source>
</evidence>
<protein>
    <recommendedName>
        <fullName evidence="2">JmjC domain-containing protein</fullName>
    </recommendedName>
</protein>
<dbReference type="EMBL" id="GL833128">
    <property type="protein sequence ID" value="EGB08361.1"/>
    <property type="molecule type" value="Genomic_DNA"/>
</dbReference>
<dbReference type="GeneID" id="20220186"/>
<dbReference type="GO" id="GO:0005634">
    <property type="term" value="C:nucleus"/>
    <property type="evidence" value="ECO:0007669"/>
    <property type="project" value="TreeGrafter"/>
</dbReference>
<dbReference type="GO" id="GO:0000987">
    <property type="term" value="F:cis-regulatory region sequence-specific DNA binding"/>
    <property type="evidence" value="ECO:0007669"/>
    <property type="project" value="TreeGrafter"/>
</dbReference>
<organism evidence="4">
    <name type="scientific">Aureococcus anophagefferens</name>
    <name type="common">Harmful bloom alga</name>
    <dbReference type="NCBI Taxonomy" id="44056"/>
    <lineage>
        <taxon>Eukaryota</taxon>
        <taxon>Sar</taxon>
        <taxon>Stramenopiles</taxon>
        <taxon>Ochrophyta</taxon>
        <taxon>Pelagophyceae</taxon>
        <taxon>Pelagomonadales</taxon>
        <taxon>Pelagomonadaceae</taxon>
        <taxon>Aureococcus</taxon>
    </lineage>
</organism>
<dbReference type="Pfam" id="PF13621">
    <property type="entry name" value="Cupin_8"/>
    <property type="match status" value="1"/>
</dbReference>
<dbReference type="PANTHER" id="PTHR12480:SF21">
    <property type="entry name" value="JMJC DOMAIN-CONTAINING PROTEIN 8"/>
    <property type="match status" value="1"/>
</dbReference>
<accession>F0Y9C8</accession>
<dbReference type="Gene3D" id="2.60.120.650">
    <property type="entry name" value="Cupin"/>
    <property type="match status" value="1"/>
</dbReference>
<evidence type="ECO:0000313" key="4">
    <source>
        <dbReference type="Proteomes" id="UP000002729"/>
    </source>
</evidence>
<dbReference type="SMART" id="SM00558">
    <property type="entry name" value="JmjC"/>
    <property type="match status" value="1"/>
</dbReference>
<reference evidence="3 4" key="1">
    <citation type="journal article" date="2011" name="Proc. Natl. Acad. Sci. U.S.A.">
        <title>Niche of harmful alga Aureococcus anophagefferens revealed through ecogenomics.</title>
        <authorList>
            <person name="Gobler C.J."/>
            <person name="Berry D.L."/>
            <person name="Dyhrman S.T."/>
            <person name="Wilhelm S.W."/>
            <person name="Salamov A."/>
            <person name="Lobanov A.V."/>
            <person name="Zhang Y."/>
            <person name="Collier J.L."/>
            <person name="Wurch L.L."/>
            <person name="Kustka A.B."/>
            <person name="Dill B.D."/>
            <person name="Shah M."/>
            <person name="VerBerkmoes N.C."/>
            <person name="Kuo A."/>
            <person name="Terry A."/>
            <person name="Pangilinan J."/>
            <person name="Lindquist E.A."/>
            <person name="Lucas S."/>
            <person name="Paulsen I.T."/>
            <person name="Hattenrath-Lehmann T.K."/>
            <person name="Talmage S.C."/>
            <person name="Walker E.A."/>
            <person name="Koch F."/>
            <person name="Burson A.M."/>
            <person name="Marcoval M.A."/>
            <person name="Tang Y.Z."/>
            <person name="Lecleir G.R."/>
            <person name="Coyne K.J."/>
            <person name="Berg G.M."/>
            <person name="Bertrand E.M."/>
            <person name="Saito M.A."/>
            <person name="Gladyshev V.N."/>
            <person name="Grigoriev I.V."/>
        </authorList>
    </citation>
    <scope>NUCLEOTIDE SEQUENCE [LARGE SCALE GENOMIC DNA]</scope>
    <source>
        <strain evidence="4">CCMP 1984</strain>
    </source>
</reference>
<dbReference type="Proteomes" id="UP000002729">
    <property type="component" value="Unassembled WGS sequence"/>
</dbReference>
<dbReference type="OMA" id="WPAYKNW"/>
<dbReference type="KEGG" id="aaf:AURANDRAFT_26320"/>
<feature type="domain" description="JmjC" evidence="2">
    <location>
        <begin position="239"/>
        <end position="403"/>
    </location>
</feature>
<proteinExistence type="predicted"/>
<dbReference type="InterPro" id="IPR003347">
    <property type="entry name" value="JmjC_dom"/>
</dbReference>